<evidence type="ECO:0000256" key="1">
    <source>
        <dbReference type="ARBA" id="ARBA00004432"/>
    </source>
</evidence>
<evidence type="ECO:0000256" key="24">
    <source>
        <dbReference type="ARBA" id="ARBA00036683"/>
    </source>
</evidence>
<evidence type="ECO:0000256" key="12">
    <source>
        <dbReference type="ARBA" id="ARBA00023053"/>
    </source>
</evidence>
<evidence type="ECO:0000256" key="4">
    <source>
        <dbReference type="ARBA" id="ARBA00022475"/>
    </source>
</evidence>
<keyword evidence="11" id="KW-0770">Synapse</keyword>
<keyword evidence="14 27" id="KW-0472">Membrane</keyword>
<evidence type="ECO:0000256" key="23">
    <source>
        <dbReference type="ARBA" id="ARBA00035839"/>
    </source>
</evidence>
<feature type="transmembrane region" description="Helical" evidence="27">
    <location>
        <begin position="462"/>
        <end position="483"/>
    </location>
</feature>
<evidence type="ECO:0000256" key="13">
    <source>
        <dbReference type="ARBA" id="ARBA00023065"/>
    </source>
</evidence>
<feature type="compositionally biased region" description="Acidic residues" evidence="26">
    <location>
        <begin position="506"/>
        <end position="516"/>
    </location>
</feature>
<dbReference type="Pfam" id="PF07690">
    <property type="entry name" value="MFS_1"/>
    <property type="match status" value="1"/>
</dbReference>
<accession>A0A8C1ZF88</accession>
<dbReference type="Ensembl" id="ENSCCRT00015077958.1">
    <property type="protein sequence ID" value="ENSCCRP00015075507.1"/>
    <property type="gene ID" value="ENSCCRG00015028564.1"/>
</dbReference>
<feature type="transmembrane region" description="Helical" evidence="27">
    <location>
        <begin position="397"/>
        <end position="418"/>
    </location>
</feature>
<evidence type="ECO:0000256" key="25">
    <source>
        <dbReference type="ARBA" id="ARBA00038044"/>
    </source>
</evidence>
<dbReference type="GO" id="GO:0060076">
    <property type="term" value="C:excitatory synapse"/>
    <property type="evidence" value="ECO:0007669"/>
    <property type="project" value="TreeGrafter"/>
</dbReference>
<keyword evidence="9" id="KW-0769">Symport</keyword>
<evidence type="ECO:0000256" key="8">
    <source>
        <dbReference type="ARBA" id="ARBA00022775"/>
    </source>
</evidence>
<dbReference type="GO" id="GO:0005326">
    <property type="term" value="F:neurotransmitter transmembrane transporter activity"/>
    <property type="evidence" value="ECO:0007669"/>
    <property type="project" value="TreeGrafter"/>
</dbReference>
<evidence type="ECO:0000256" key="10">
    <source>
        <dbReference type="ARBA" id="ARBA00022989"/>
    </source>
</evidence>
<keyword evidence="8" id="KW-0532">Neurotransmitter transport</keyword>
<evidence type="ECO:0000313" key="30">
    <source>
        <dbReference type="Proteomes" id="UP000694700"/>
    </source>
</evidence>
<keyword evidence="4" id="KW-1003">Cell membrane</keyword>
<comment type="subcellular location">
    <subcellularLocation>
        <location evidence="2">Cell membrane</location>
        <topology evidence="2">Multi-pass membrane protein</topology>
    </subcellularLocation>
    <subcellularLocation>
        <location evidence="1">Cytoplasmic vesicle</location>
        <location evidence="1">Secretory vesicle</location>
        <location evidence="1">Synaptic vesicle membrane</location>
    </subcellularLocation>
    <subcellularLocation>
        <location evidence="22">Synapse</location>
        <location evidence="22">Synaptosome</location>
    </subcellularLocation>
</comment>
<sequence length="547" mass="59790">CIRSISREKALEMMKIDGSNAAEEDNIELTEDGRPVVAPERSPPLLDCGCFGLPKRYIIAILSGLGFCISFGIRCNLGVAIVEMVNNNTVYINGTAVMQPAQFNWDPETVGLIHGSFFWGYIVTQIPGGFISNKLAANRVFGAAIFLTSVLNMFIPSAARVHYGCVMFVRILQGLVEGVTYPACHGMWSKWAPPLERSRLATTSFCGSYAGAVIAMPLAGVLVQYVGWPSVFYIYGVFGIIWYSFWLLLAYDSPAIHPTISEEERTYIETSIGEGANLMSATEKFNTPWREFFTSMPVYAIIVANFCRSWTFYLLLISQPAYFEEVFGFPISKVGILSAVPHMVMTIIVPIGGQLADFLRSRKILSTTTVRKIMNCGGFGMEATLLLVVGFSHTRAVAISFLILAVGFSGFAISGFNVNHLDIAPRYASILMGISNGVGTLSGMVCPLIVGALTKHKTRLEWQHVFVIASMVHYTGVIFYAIFASGEKQDWADPENTSDEKCGIIGEDELADETEPSCDSALATKQKTYGTTESSAGRKQEAEGTVT</sequence>
<keyword evidence="20" id="KW-0968">Cytoplasmic vesicle</keyword>
<feature type="transmembrane region" description="Helical" evidence="27">
    <location>
        <begin position="232"/>
        <end position="251"/>
    </location>
</feature>
<dbReference type="GO" id="GO:0043005">
    <property type="term" value="C:neuron projection"/>
    <property type="evidence" value="ECO:0007669"/>
    <property type="project" value="UniProtKB-KW"/>
</dbReference>
<keyword evidence="19" id="KW-0407">Ion channel</keyword>
<evidence type="ECO:0000256" key="18">
    <source>
        <dbReference type="ARBA" id="ARBA00023214"/>
    </source>
</evidence>
<evidence type="ECO:0000256" key="3">
    <source>
        <dbReference type="ARBA" id="ARBA00022448"/>
    </source>
</evidence>
<evidence type="ECO:0000256" key="5">
    <source>
        <dbReference type="ARBA" id="ARBA00022592"/>
    </source>
</evidence>
<evidence type="ECO:0000256" key="26">
    <source>
        <dbReference type="SAM" id="MobiDB-lite"/>
    </source>
</evidence>
<evidence type="ECO:0000256" key="27">
    <source>
        <dbReference type="SAM" id="Phobius"/>
    </source>
</evidence>
<evidence type="ECO:0000256" key="7">
    <source>
        <dbReference type="ARBA" id="ARBA00022692"/>
    </source>
</evidence>
<dbReference type="GO" id="GO:0006817">
    <property type="term" value="P:phosphate ion transport"/>
    <property type="evidence" value="ECO:0007669"/>
    <property type="project" value="UniProtKB-KW"/>
</dbReference>
<dbReference type="GO" id="GO:0005254">
    <property type="term" value="F:chloride channel activity"/>
    <property type="evidence" value="ECO:0007669"/>
    <property type="project" value="UniProtKB-KW"/>
</dbReference>
<keyword evidence="10 27" id="KW-1133">Transmembrane helix</keyword>
<feature type="region of interest" description="Disordered" evidence="26">
    <location>
        <begin position="494"/>
        <end position="547"/>
    </location>
</feature>
<keyword evidence="5" id="KW-0592">Phosphate transport</keyword>
<keyword evidence="17" id="KW-0739">Sodium transport</keyword>
<dbReference type="SUPFAM" id="SSF103473">
    <property type="entry name" value="MFS general substrate transporter"/>
    <property type="match status" value="1"/>
</dbReference>
<dbReference type="GO" id="GO:0050803">
    <property type="term" value="P:regulation of synapse structure or activity"/>
    <property type="evidence" value="ECO:0007669"/>
    <property type="project" value="TreeGrafter"/>
</dbReference>
<keyword evidence="16" id="KW-0325">Glycoprotein</keyword>
<proteinExistence type="inferred from homology"/>
<dbReference type="InterPro" id="IPR036259">
    <property type="entry name" value="MFS_trans_sf"/>
</dbReference>
<dbReference type="GO" id="GO:0007600">
    <property type="term" value="P:sensory perception"/>
    <property type="evidence" value="ECO:0007669"/>
    <property type="project" value="UniProtKB-ARBA"/>
</dbReference>
<dbReference type="GO" id="GO:0006814">
    <property type="term" value="P:sodium ion transport"/>
    <property type="evidence" value="ECO:0007669"/>
    <property type="project" value="UniProtKB-KW"/>
</dbReference>
<feature type="transmembrane region" description="Helical" evidence="27">
    <location>
        <begin position="205"/>
        <end position="226"/>
    </location>
</feature>
<dbReference type="PANTHER" id="PTHR11662:SF207">
    <property type="entry name" value="VESICULAR GLUTAMATE TRANSPORTER 3"/>
    <property type="match status" value="1"/>
</dbReference>
<dbReference type="InterPro" id="IPR011701">
    <property type="entry name" value="MFS"/>
</dbReference>
<evidence type="ECO:0000313" key="29">
    <source>
        <dbReference type="Ensembl" id="ENSCCRP00015075507.1"/>
    </source>
</evidence>
<dbReference type="FunFam" id="1.20.1250.20:FF:000005">
    <property type="entry name" value="vesicular glutamate transporter 2 isoform X1"/>
    <property type="match status" value="1"/>
</dbReference>
<dbReference type="GO" id="GO:0034707">
    <property type="term" value="C:chloride channel complex"/>
    <property type="evidence" value="ECO:0007669"/>
    <property type="project" value="UniProtKB-KW"/>
</dbReference>
<protein>
    <submittedName>
        <fullName evidence="29">Solute carrier family 17 member 8</fullName>
    </submittedName>
</protein>
<organism evidence="29 30">
    <name type="scientific">Cyprinus carpio</name>
    <name type="common">Common carp</name>
    <dbReference type="NCBI Taxonomy" id="7962"/>
    <lineage>
        <taxon>Eukaryota</taxon>
        <taxon>Metazoa</taxon>
        <taxon>Chordata</taxon>
        <taxon>Craniata</taxon>
        <taxon>Vertebrata</taxon>
        <taxon>Euteleostomi</taxon>
        <taxon>Actinopterygii</taxon>
        <taxon>Neopterygii</taxon>
        <taxon>Teleostei</taxon>
        <taxon>Ostariophysi</taxon>
        <taxon>Cypriniformes</taxon>
        <taxon>Cyprinidae</taxon>
        <taxon>Cyprininae</taxon>
        <taxon>Cyprinus</taxon>
    </lineage>
</organism>
<dbReference type="GO" id="GO:0005886">
    <property type="term" value="C:plasma membrane"/>
    <property type="evidence" value="ECO:0007669"/>
    <property type="project" value="UniProtKB-SubCell"/>
</dbReference>
<evidence type="ECO:0000256" key="15">
    <source>
        <dbReference type="ARBA" id="ARBA00023173"/>
    </source>
</evidence>
<keyword evidence="6" id="KW-0771">Synaptosome</keyword>
<comment type="catalytic activity">
    <reaction evidence="24">
        <text>L-glutamate(out) = L-glutamate(in)</text>
        <dbReference type="Rhea" id="RHEA:66336"/>
        <dbReference type="ChEBI" id="CHEBI:29985"/>
    </reaction>
</comment>
<dbReference type="PANTHER" id="PTHR11662">
    <property type="entry name" value="SOLUTE CARRIER FAMILY 17"/>
    <property type="match status" value="1"/>
</dbReference>
<dbReference type="AlphaFoldDB" id="A0A8C1ZF88"/>
<comment type="catalytic activity">
    <reaction evidence="21">
        <text>chloride(in) = chloride(out)</text>
        <dbReference type="Rhea" id="RHEA:29823"/>
        <dbReference type="ChEBI" id="CHEBI:17996"/>
    </reaction>
</comment>
<comment type="catalytic activity">
    <reaction evidence="23">
        <text>3 Na(+)(out) + phosphate(out) = 3 Na(+)(in) + phosphate(in)</text>
        <dbReference type="Rhea" id="RHEA:71255"/>
        <dbReference type="ChEBI" id="CHEBI:29101"/>
        <dbReference type="ChEBI" id="CHEBI:43474"/>
    </reaction>
</comment>
<keyword evidence="18" id="KW-0868">Chloride</keyword>
<feature type="domain" description="Major facilitator superfamily (MFS) profile" evidence="28">
    <location>
        <begin position="56"/>
        <end position="488"/>
    </location>
</feature>
<dbReference type="InterPro" id="IPR020846">
    <property type="entry name" value="MFS_dom"/>
</dbReference>
<feature type="compositionally biased region" description="Polar residues" evidence="26">
    <location>
        <begin position="523"/>
        <end position="535"/>
    </location>
</feature>
<evidence type="ECO:0000256" key="16">
    <source>
        <dbReference type="ARBA" id="ARBA00023180"/>
    </source>
</evidence>
<dbReference type="GO" id="GO:0035249">
    <property type="term" value="P:synaptic transmission, glutamatergic"/>
    <property type="evidence" value="ECO:0007669"/>
    <property type="project" value="TreeGrafter"/>
</dbReference>
<feature type="transmembrane region" description="Helical" evidence="27">
    <location>
        <begin position="430"/>
        <end position="450"/>
    </location>
</feature>
<evidence type="ECO:0000256" key="6">
    <source>
        <dbReference type="ARBA" id="ARBA00022599"/>
    </source>
</evidence>
<evidence type="ECO:0000256" key="11">
    <source>
        <dbReference type="ARBA" id="ARBA00023018"/>
    </source>
</evidence>
<feature type="transmembrane region" description="Helical" evidence="27">
    <location>
        <begin position="334"/>
        <end position="352"/>
    </location>
</feature>
<dbReference type="GO" id="GO:0098700">
    <property type="term" value="P:neurotransmitter loading into synaptic vesicle"/>
    <property type="evidence" value="ECO:0007669"/>
    <property type="project" value="TreeGrafter"/>
</dbReference>
<evidence type="ECO:0000259" key="28">
    <source>
        <dbReference type="PROSITE" id="PS50850"/>
    </source>
</evidence>
<dbReference type="Gene3D" id="1.20.1250.20">
    <property type="entry name" value="MFS general substrate transporter like domains"/>
    <property type="match status" value="2"/>
</dbReference>
<dbReference type="CDD" id="cd17382">
    <property type="entry name" value="MFS_SLC17A6_7_8_VGluT"/>
    <property type="match status" value="1"/>
</dbReference>
<keyword evidence="13" id="KW-0406">Ion transport</keyword>
<evidence type="ECO:0000256" key="9">
    <source>
        <dbReference type="ARBA" id="ARBA00022847"/>
    </source>
</evidence>
<feature type="transmembrane region" description="Helical" evidence="27">
    <location>
        <begin position="298"/>
        <end position="322"/>
    </location>
</feature>
<name>A0A8C1ZF88_CYPCA</name>
<feature type="compositionally biased region" description="Basic and acidic residues" evidence="26">
    <location>
        <begin position="536"/>
        <end position="547"/>
    </location>
</feature>
<keyword evidence="15" id="KW-0869">Chloride channel</keyword>
<feature type="transmembrane region" description="Helical" evidence="27">
    <location>
        <begin position="373"/>
        <end position="391"/>
    </location>
</feature>
<evidence type="ECO:0000256" key="14">
    <source>
        <dbReference type="ARBA" id="ARBA00023136"/>
    </source>
</evidence>
<keyword evidence="7 27" id="KW-0812">Transmembrane</keyword>
<dbReference type="InterPro" id="IPR050382">
    <property type="entry name" value="MFS_Na/Anion_cotransporter"/>
</dbReference>
<evidence type="ECO:0000256" key="22">
    <source>
        <dbReference type="ARBA" id="ARBA00034102"/>
    </source>
</evidence>
<evidence type="ECO:0000256" key="19">
    <source>
        <dbReference type="ARBA" id="ARBA00023303"/>
    </source>
</evidence>
<evidence type="ECO:0000256" key="17">
    <source>
        <dbReference type="ARBA" id="ARBA00023201"/>
    </source>
</evidence>
<evidence type="ECO:0000256" key="2">
    <source>
        <dbReference type="ARBA" id="ARBA00004651"/>
    </source>
</evidence>
<keyword evidence="12" id="KW-0915">Sodium</keyword>
<evidence type="ECO:0000256" key="20">
    <source>
        <dbReference type="ARBA" id="ARBA00023329"/>
    </source>
</evidence>
<dbReference type="GO" id="GO:0015293">
    <property type="term" value="F:symporter activity"/>
    <property type="evidence" value="ECO:0007669"/>
    <property type="project" value="UniProtKB-KW"/>
</dbReference>
<dbReference type="GO" id="GO:0005313">
    <property type="term" value="F:L-glutamate transmembrane transporter activity"/>
    <property type="evidence" value="ECO:0007669"/>
    <property type="project" value="TreeGrafter"/>
</dbReference>
<dbReference type="PROSITE" id="PS50850">
    <property type="entry name" value="MFS"/>
    <property type="match status" value="1"/>
</dbReference>
<keyword evidence="3" id="KW-0813">Transport</keyword>
<dbReference type="GO" id="GO:0030672">
    <property type="term" value="C:synaptic vesicle membrane"/>
    <property type="evidence" value="ECO:0007669"/>
    <property type="project" value="UniProtKB-SubCell"/>
</dbReference>
<comment type="similarity">
    <text evidence="25">Belongs to the major facilitator superfamily. Sodium/anion cotransporter family. VGLUT subfamily.</text>
</comment>
<evidence type="ECO:0000256" key="21">
    <source>
        <dbReference type="ARBA" id="ARBA00024167"/>
    </source>
</evidence>
<reference evidence="29" key="1">
    <citation type="submission" date="2025-08" db="UniProtKB">
        <authorList>
            <consortium name="Ensembl"/>
        </authorList>
    </citation>
    <scope>IDENTIFICATION</scope>
</reference>
<dbReference type="FunFam" id="1.20.1250.20:FF:000004">
    <property type="entry name" value="vesicular glutamate transporter 2 isoform X1"/>
    <property type="match status" value="1"/>
</dbReference>
<dbReference type="Proteomes" id="UP000694700">
    <property type="component" value="Unplaced"/>
</dbReference>